<evidence type="ECO:0008006" key="4">
    <source>
        <dbReference type="Google" id="ProtNLM"/>
    </source>
</evidence>
<sequence length="312" mass="35460">MSLKRVISNVGHLTRTPLALPRGRYGLQSCPPRLTTFSAILGVYSSYSTVPQPVVESRTYETHLNHHELFVKAFETKQTDLARRALLTLLNVSEGRQEPLDAYGLSKSGLVSLMSLLLFAGRTADLRIIEQILESMESKWNFPVHHRIHTMIIRHLVRHGEVLSAIRWLSHMQDKPGNCTSMLKQWHMVLEKCRQDDKAALAYSTVRSMRQSGCPTTEETYKILFGAMFSPSGVPQFPQVRTVIHEMLEDKVSFTAQLRDDLMTNYRDRGHILLSARVEQLWETMNVLRSPQNEDSKSADTLIPTPGYGSRA</sequence>
<dbReference type="Gene3D" id="1.25.40.10">
    <property type="entry name" value="Tetratricopeptide repeat domain"/>
    <property type="match status" value="1"/>
</dbReference>
<accession>A0AAW0GZ82</accession>
<dbReference type="InterPro" id="IPR011990">
    <property type="entry name" value="TPR-like_helical_dom_sf"/>
</dbReference>
<gene>
    <name evidence="2" type="ORF">QCA50_002471</name>
</gene>
<proteinExistence type="predicted"/>
<name>A0AAW0GZ82_9APHY</name>
<protein>
    <recommendedName>
        <fullName evidence="4">Pentatricopeptide repeat-containing protein</fullName>
    </recommendedName>
</protein>
<dbReference type="Proteomes" id="UP001385951">
    <property type="component" value="Unassembled WGS sequence"/>
</dbReference>
<feature type="region of interest" description="Disordered" evidence="1">
    <location>
        <begin position="292"/>
        <end position="312"/>
    </location>
</feature>
<evidence type="ECO:0000256" key="1">
    <source>
        <dbReference type="SAM" id="MobiDB-lite"/>
    </source>
</evidence>
<dbReference type="AlphaFoldDB" id="A0AAW0GZ82"/>
<evidence type="ECO:0000313" key="3">
    <source>
        <dbReference type="Proteomes" id="UP001385951"/>
    </source>
</evidence>
<organism evidence="2 3">
    <name type="scientific">Cerrena zonata</name>
    <dbReference type="NCBI Taxonomy" id="2478898"/>
    <lineage>
        <taxon>Eukaryota</taxon>
        <taxon>Fungi</taxon>
        <taxon>Dikarya</taxon>
        <taxon>Basidiomycota</taxon>
        <taxon>Agaricomycotina</taxon>
        <taxon>Agaricomycetes</taxon>
        <taxon>Polyporales</taxon>
        <taxon>Cerrenaceae</taxon>
        <taxon>Cerrena</taxon>
    </lineage>
</organism>
<reference evidence="2 3" key="1">
    <citation type="submission" date="2022-09" db="EMBL/GenBank/DDBJ databases">
        <authorList>
            <person name="Palmer J.M."/>
        </authorList>
    </citation>
    <scope>NUCLEOTIDE SEQUENCE [LARGE SCALE GENOMIC DNA]</scope>
    <source>
        <strain evidence="2 3">DSM 7382</strain>
    </source>
</reference>
<comment type="caution">
    <text evidence="2">The sequence shown here is derived from an EMBL/GenBank/DDBJ whole genome shotgun (WGS) entry which is preliminary data.</text>
</comment>
<evidence type="ECO:0000313" key="2">
    <source>
        <dbReference type="EMBL" id="KAK7695281.1"/>
    </source>
</evidence>
<dbReference type="EMBL" id="JASBNA010000002">
    <property type="protein sequence ID" value="KAK7695281.1"/>
    <property type="molecule type" value="Genomic_DNA"/>
</dbReference>
<keyword evidence="3" id="KW-1185">Reference proteome</keyword>